<dbReference type="EMBL" id="CAJHNJ030000025">
    <property type="protein sequence ID" value="CAG9121730.1"/>
    <property type="molecule type" value="Genomic_DNA"/>
</dbReference>
<keyword evidence="3" id="KW-1185">Reference proteome</keyword>
<evidence type="ECO:0000313" key="2">
    <source>
        <dbReference type="EMBL" id="CAG9121730.1"/>
    </source>
</evidence>
<reference evidence="2" key="1">
    <citation type="submission" date="2020-11" db="EMBL/GenBank/DDBJ databases">
        <authorList>
            <person name="Whiteford S."/>
        </authorList>
    </citation>
    <scope>NUCLEOTIDE SEQUENCE</scope>
</reference>
<keyword evidence="1" id="KW-0175">Coiled coil</keyword>
<name>A0A8S4F516_PLUXY</name>
<feature type="coiled-coil region" evidence="1">
    <location>
        <begin position="128"/>
        <end position="155"/>
    </location>
</feature>
<accession>A0A8S4F516</accession>
<organism evidence="2 3">
    <name type="scientific">Plutella xylostella</name>
    <name type="common">Diamondback moth</name>
    <name type="synonym">Plutella maculipennis</name>
    <dbReference type="NCBI Taxonomy" id="51655"/>
    <lineage>
        <taxon>Eukaryota</taxon>
        <taxon>Metazoa</taxon>
        <taxon>Ecdysozoa</taxon>
        <taxon>Arthropoda</taxon>
        <taxon>Hexapoda</taxon>
        <taxon>Insecta</taxon>
        <taxon>Pterygota</taxon>
        <taxon>Neoptera</taxon>
        <taxon>Endopterygota</taxon>
        <taxon>Lepidoptera</taxon>
        <taxon>Glossata</taxon>
        <taxon>Ditrysia</taxon>
        <taxon>Yponomeutoidea</taxon>
        <taxon>Plutellidae</taxon>
        <taxon>Plutella</taxon>
    </lineage>
</organism>
<evidence type="ECO:0000256" key="1">
    <source>
        <dbReference type="SAM" id="Coils"/>
    </source>
</evidence>
<gene>
    <name evidence="2" type="ORF">PLXY2_LOCUS7453</name>
</gene>
<comment type="caution">
    <text evidence="2">The sequence shown here is derived from an EMBL/GenBank/DDBJ whole genome shotgun (WGS) entry which is preliminary data.</text>
</comment>
<dbReference type="AlphaFoldDB" id="A0A8S4F516"/>
<evidence type="ECO:0000313" key="3">
    <source>
        <dbReference type="Proteomes" id="UP000653454"/>
    </source>
</evidence>
<sequence>MLCFACNATIGDGATCAGCSKDICFACANITERGFATLERSAELPGSVLSAALHRQVLPRKKKPTLQDILSRLDILTSKLDVLPKLISDVNELKMNMQEVMKSCEFSSHKIDDFELKLVGVNGRLSSLEETHEAVKSTQSAMEALKQELNEKEQWSRLNNVEIKGIPLKSNENLFDIVESLGKHVNLPISKSQINFISRVPVYNSKDKSILLGFVNRYAKRRFYCCC</sequence>
<protein>
    <submittedName>
        <fullName evidence="2">(diamondback moth) hypothetical protein</fullName>
    </submittedName>
</protein>
<dbReference type="Proteomes" id="UP000653454">
    <property type="component" value="Unassembled WGS sequence"/>
</dbReference>
<proteinExistence type="predicted"/>